<proteinExistence type="predicted"/>
<dbReference type="EMBL" id="BAAAVI010000102">
    <property type="protein sequence ID" value="GAA2909943.1"/>
    <property type="molecule type" value="Genomic_DNA"/>
</dbReference>
<keyword evidence="3" id="KW-1185">Reference proteome</keyword>
<sequence>MPLSPGGQPVAVQVETAKGGEVLQRFGWDGQLVAAQVEEGEGRRIGEALLGTGVTSGRGKIPTPASGGPGR</sequence>
<protein>
    <submittedName>
        <fullName evidence="2">Uncharacterized protein</fullName>
    </submittedName>
</protein>
<name>A0ABN3WB73_9ACTN</name>
<reference evidence="2 3" key="1">
    <citation type="journal article" date="2019" name="Int. J. Syst. Evol. Microbiol.">
        <title>The Global Catalogue of Microorganisms (GCM) 10K type strain sequencing project: providing services to taxonomists for standard genome sequencing and annotation.</title>
        <authorList>
            <consortium name="The Broad Institute Genomics Platform"/>
            <consortium name="The Broad Institute Genome Sequencing Center for Infectious Disease"/>
            <person name="Wu L."/>
            <person name="Ma J."/>
        </authorList>
    </citation>
    <scope>NUCLEOTIDE SEQUENCE [LARGE SCALE GENOMIC DNA]</scope>
    <source>
        <strain evidence="2 3">JCM 6242</strain>
    </source>
</reference>
<evidence type="ECO:0000313" key="3">
    <source>
        <dbReference type="Proteomes" id="UP001500831"/>
    </source>
</evidence>
<gene>
    <name evidence="2" type="ORF">GCM10010517_76360</name>
</gene>
<feature type="region of interest" description="Disordered" evidence="1">
    <location>
        <begin position="52"/>
        <end position="71"/>
    </location>
</feature>
<evidence type="ECO:0000313" key="2">
    <source>
        <dbReference type="EMBL" id="GAA2909943.1"/>
    </source>
</evidence>
<comment type="caution">
    <text evidence="2">The sequence shown here is derived from an EMBL/GenBank/DDBJ whole genome shotgun (WGS) entry which is preliminary data.</text>
</comment>
<organism evidence="2 3">
    <name type="scientific">Streptosporangium fragile</name>
    <dbReference type="NCBI Taxonomy" id="46186"/>
    <lineage>
        <taxon>Bacteria</taxon>
        <taxon>Bacillati</taxon>
        <taxon>Actinomycetota</taxon>
        <taxon>Actinomycetes</taxon>
        <taxon>Streptosporangiales</taxon>
        <taxon>Streptosporangiaceae</taxon>
        <taxon>Streptosporangium</taxon>
    </lineage>
</organism>
<accession>A0ABN3WB73</accession>
<evidence type="ECO:0000256" key="1">
    <source>
        <dbReference type="SAM" id="MobiDB-lite"/>
    </source>
</evidence>
<dbReference type="Proteomes" id="UP001500831">
    <property type="component" value="Unassembled WGS sequence"/>
</dbReference>